<evidence type="ECO:0000259" key="1">
    <source>
        <dbReference type="Pfam" id="PF01878"/>
    </source>
</evidence>
<proteinExistence type="predicted"/>
<dbReference type="AlphaFoldDB" id="A0A2S0P907"/>
<dbReference type="PANTHER" id="PTHR14087:SF7">
    <property type="entry name" value="THYMOCYTE NUCLEAR PROTEIN 1"/>
    <property type="match status" value="1"/>
</dbReference>
<dbReference type="STRING" id="1122240.GCA_000620105_02471"/>
<dbReference type="InterPro" id="IPR002740">
    <property type="entry name" value="EVE_domain"/>
</dbReference>
<dbReference type="RefSeq" id="WP_028499492.1">
    <property type="nucleotide sequence ID" value="NZ_CALFSO010000090.1"/>
</dbReference>
<name>A0A2S0P907_9NEIS</name>
<dbReference type="InterPro" id="IPR052181">
    <property type="entry name" value="5hmC_binding"/>
</dbReference>
<dbReference type="Pfam" id="PF01878">
    <property type="entry name" value="EVE"/>
    <property type="match status" value="1"/>
</dbReference>
<dbReference type="EMBL" id="CP028519">
    <property type="protein sequence ID" value="AVY93880.1"/>
    <property type="molecule type" value="Genomic_DNA"/>
</dbReference>
<dbReference type="Proteomes" id="UP000244173">
    <property type="component" value="Chromosome"/>
</dbReference>
<dbReference type="SUPFAM" id="SSF88697">
    <property type="entry name" value="PUA domain-like"/>
    <property type="match status" value="1"/>
</dbReference>
<feature type="domain" description="EVE" evidence="1">
    <location>
        <begin position="2"/>
        <end position="147"/>
    </location>
</feature>
<accession>A0A2S0P907</accession>
<dbReference type="PANTHER" id="PTHR14087">
    <property type="entry name" value="THYMOCYTE NUCLEAR PROTEIN 1"/>
    <property type="match status" value="1"/>
</dbReference>
<dbReference type="InterPro" id="IPR015947">
    <property type="entry name" value="PUA-like_sf"/>
</dbReference>
<sequence length="150" mass="17413">MFWLMKSEPACWGIDDLARDGRGEWTGVRNYQVRNFIRDRMRPGDRAFLWHSSCREIGLAGEMDIASAAYPDPTQFDPDSRYFDPKATPDQPRWYSVDVSFVTRYPRVITMAELRAVPELATLQVLAPGSRLSAMPVDPAHWKLIHERWR</sequence>
<gene>
    <name evidence="2" type="ORF">DAI18_07350</name>
</gene>
<protein>
    <submittedName>
        <fullName evidence="2">EVE domain-containing protein</fullName>
    </submittedName>
</protein>
<keyword evidence="3" id="KW-1185">Reference proteome</keyword>
<dbReference type="CDD" id="cd21133">
    <property type="entry name" value="EVE"/>
    <property type="match status" value="1"/>
</dbReference>
<dbReference type="Gene3D" id="3.10.590.10">
    <property type="entry name" value="ph1033 like domains"/>
    <property type="match status" value="1"/>
</dbReference>
<organism evidence="2 3">
    <name type="scientific">Microvirgula aerodenitrificans</name>
    <dbReference type="NCBI Taxonomy" id="57480"/>
    <lineage>
        <taxon>Bacteria</taxon>
        <taxon>Pseudomonadati</taxon>
        <taxon>Pseudomonadota</taxon>
        <taxon>Betaproteobacteria</taxon>
        <taxon>Neisseriales</taxon>
        <taxon>Aquaspirillaceae</taxon>
        <taxon>Microvirgula</taxon>
    </lineage>
</organism>
<reference evidence="2 3" key="1">
    <citation type="submission" date="2018-04" db="EMBL/GenBank/DDBJ databases">
        <title>Denitrifier Microvirgula.</title>
        <authorList>
            <person name="Anderson E."/>
            <person name="Jang J."/>
            <person name="Ishii S."/>
        </authorList>
    </citation>
    <scope>NUCLEOTIDE SEQUENCE [LARGE SCALE GENOMIC DNA]</scope>
    <source>
        <strain evidence="2 3">BE2.4</strain>
    </source>
</reference>
<dbReference type="InterPro" id="IPR047197">
    <property type="entry name" value="THYN1-like_EVE"/>
</dbReference>
<dbReference type="KEGG" id="maer:DAI18_07350"/>
<dbReference type="OrthoDB" id="9791347at2"/>
<evidence type="ECO:0000313" key="2">
    <source>
        <dbReference type="EMBL" id="AVY93880.1"/>
    </source>
</evidence>
<evidence type="ECO:0000313" key="3">
    <source>
        <dbReference type="Proteomes" id="UP000244173"/>
    </source>
</evidence>